<reference evidence="4" key="1">
    <citation type="submission" date="2018-06" db="EMBL/GenBank/DDBJ databases">
        <authorList>
            <person name="Feng T."/>
            <person name="Jeon C.O."/>
        </authorList>
    </citation>
    <scope>NUCLEOTIDE SEQUENCE [LARGE SCALE GENOMIC DNA]</scope>
    <source>
        <strain evidence="4">S23</strain>
    </source>
</reference>
<dbReference type="AlphaFoldDB" id="A0A370MY42"/>
<organism evidence="3 4">
    <name type="scientific">Cupriavidus lacunae</name>
    <dbReference type="NCBI Taxonomy" id="2666307"/>
    <lineage>
        <taxon>Bacteria</taxon>
        <taxon>Pseudomonadati</taxon>
        <taxon>Pseudomonadota</taxon>
        <taxon>Betaproteobacteria</taxon>
        <taxon>Burkholderiales</taxon>
        <taxon>Burkholderiaceae</taxon>
        <taxon>Cupriavidus</taxon>
    </lineage>
</organism>
<evidence type="ECO:0000256" key="2">
    <source>
        <dbReference type="SAM" id="SignalP"/>
    </source>
</evidence>
<proteinExistence type="predicted"/>
<feature type="chain" id="PRO_5016605889" evidence="2">
    <location>
        <begin position="21"/>
        <end position="356"/>
    </location>
</feature>
<dbReference type="EMBL" id="QKWJ01000152">
    <property type="protein sequence ID" value="RDJ98269.1"/>
    <property type="molecule type" value="Genomic_DNA"/>
</dbReference>
<sequence length="356" mass="35874">MLISRFCLPFASLFLLVGCAGGPTISHQSLGATETLATTADARLVYARQTKPSVDGQVIPDQIVCAEPSPDIAKAISSALSAAVQAEAKALPSLGEAGDVSLAANLARSRSEAIAQLGKRLGTIQLLRNGLFSACEAYANGAISRTSYAFLLSRFGDVMVTLLAIELAAGNSEAAAQVLTSAPQVDDGAAARSTNAPGKAADAGAGKAAVKSPASANQQESVSRSEGELLGSGNASSVSDAQAQAIVSLQRAFLAGSDSAPLVLACSTALDRPIARIDAGASADATPTAAATGISQGEQTALTTICKTFLQAYADGKIQQMKSTRSAPPEMAGTPTGSVKLVRQTKAKAAPVATAR</sequence>
<comment type="caution">
    <text evidence="3">The sequence shown here is derived from an EMBL/GenBank/DDBJ whole genome shotgun (WGS) entry which is preliminary data.</text>
</comment>
<feature type="region of interest" description="Disordered" evidence="1">
    <location>
        <begin position="186"/>
        <end position="234"/>
    </location>
</feature>
<feature type="region of interest" description="Disordered" evidence="1">
    <location>
        <begin position="323"/>
        <end position="356"/>
    </location>
</feature>
<evidence type="ECO:0000256" key="1">
    <source>
        <dbReference type="SAM" id="MobiDB-lite"/>
    </source>
</evidence>
<keyword evidence="4" id="KW-1185">Reference proteome</keyword>
<feature type="compositionally biased region" description="Polar residues" evidence="1">
    <location>
        <begin position="214"/>
        <end position="224"/>
    </location>
</feature>
<dbReference type="PROSITE" id="PS51257">
    <property type="entry name" value="PROKAR_LIPOPROTEIN"/>
    <property type="match status" value="1"/>
</dbReference>
<accession>A0A370MY42</accession>
<dbReference type="Proteomes" id="UP000255165">
    <property type="component" value="Unassembled WGS sequence"/>
</dbReference>
<evidence type="ECO:0000313" key="3">
    <source>
        <dbReference type="EMBL" id="RDJ98269.1"/>
    </source>
</evidence>
<dbReference type="RefSeq" id="WP_115216791.1">
    <property type="nucleotide sequence ID" value="NZ_QKWJ01000152.1"/>
</dbReference>
<name>A0A370MY42_9BURK</name>
<keyword evidence="2" id="KW-0732">Signal</keyword>
<feature type="signal peptide" evidence="2">
    <location>
        <begin position="1"/>
        <end position="20"/>
    </location>
</feature>
<protein>
    <submittedName>
        <fullName evidence="3">Uncharacterized protein</fullName>
    </submittedName>
</protein>
<evidence type="ECO:0000313" key="4">
    <source>
        <dbReference type="Proteomes" id="UP000255165"/>
    </source>
</evidence>
<gene>
    <name evidence="3" type="ORF">DN412_41285</name>
</gene>
<feature type="compositionally biased region" description="Low complexity" evidence="1">
    <location>
        <begin position="196"/>
        <end position="211"/>
    </location>
</feature>